<dbReference type="InParanoid" id="B9TJD6"/>
<feature type="region of interest" description="Disordered" evidence="1">
    <location>
        <begin position="237"/>
        <end position="279"/>
    </location>
</feature>
<accession>B9TJD6</accession>
<dbReference type="Pfam" id="PF08388">
    <property type="entry name" value="GIIM"/>
    <property type="match status" value="1"/>
</dbReference>
<evidence type="ECO:0000259" key="2">
    <source>
        <dbReference type="Pfam" id="PF08388"/>
    </source>
</evidence>
<evidence type="ECO:0000313" key="3">
    <source>
        <dbReference type="EMBL" id="EEF24028.1"/>
    </source>
</evidence>
<name>B9TJD6_RICCO</name>
<dbReference type="AlphaFoldDB" id="B9TJD6"/>
<feature type="compositionally biased region" description="Basic and acidic residues" evidence="1">
    <location>
        <begin position="239"/>
        <end position="251"/>
    </location>
</feature>
<organism evidence="3 4">
    <name type="scientific">Ricinus communis</name>
    <name type="common">Castor bean</name>
    <dbReference type="NCBI Taxonomy" id="3988"/>
    <lineage>
        <taxon>Eukaryota</taxon>
        <taxon>Viridiplantae</taxon>
        <taxon>Streptophyta</taxon>
        <taxon>Embryophyta</taxon>
        <taxon>Tracheophyta</taxon>
        <taxon>Spermatophyta</taxon>
        <taxon>Magnoliopsida</taxon>
        <taxon>eudicotyledons</taxon>
        <taxon>Gunneridae</taxon>
        <taxon>Pentapetalae</taxon>
        <taxon>rosids</taxon>
        <taxon>fabids</taxon>
        <taxon>Malpighiales</taxon>
        <taxon>Euphorbiaceae</taxon>
        <taxon>Acalyphoideae</taxon>
        <taxon>Acalypheae</taxon>
        <taxon>Ricinus</taxon>
    </lineage>
</organism>
<protein>
    <recommendedName>
        <fullName evidence="2">Group II intron maturase-specific domain-containing protein</fullName>
    </recommendedName>
</protein>
<dbReference type="InterPro" id="IPR013597">
    <property type="entry name" value="Mat_intron_G2"/>
</dbReference>
<dbReference type="Proteomes" id="UP000008311">
    <property type="component" value="Unassembled WGS sequence"/>
</dbReference>
<evidence type="ECO:0000313" key="4">
    <source>
        <dbReference type="Proteomes" id="UP000008311"/>
    </source>
</evidence>
<gene>
    <name evidence="3" type="ORF">RCOM_2156980</name>
</gene>
<dbReference type="EMBL" id="EQ983750">
    <property type="protein sequence ID" value="EEF24028.1"/>
    <property type="molecule type" value="Genomic_DNA"/>
</dbReference>
<evidence type="ECO:0000256" key="1">
    <source>
        <dbReference type="SAM" id="MobiDB-lite"/>
    </source>
</evidence>
<feature type="domain" description="Group II intron maturase-specific" evidence="2">
    <location>
        <begin position="58"/>
        <end position="136"/>
    </location>
</feature>
<sequence>MCSNSRCFRRSGSLWLLGVWSSRREDSDHEHCGRFRFPWPERAQVRPQAAVTPAKKSVKSLRDKVREIIKGNAGVTQEALIQQLNPVIRGWAMYHRHAVAKASFSSIDSHIWQLLWKWARRRHPMKGARWVRARYFRVDEHRSWDLATKGPADGSISGVLTNGLSGMRGDLQVRLCVQRRLACSAGVSPAGVEVRGPVAWIAGWRETKTLKPIDRHFLGECASHRAVTKVNVDVASKMKGSEGRARDREGEGSMGSRNLTDTAIPLRRGGSDGTMTRTC</sequence>
<keyword evidence="4" id="KW-1185">Reference proteome</keyword>
<reference evidence="4" key="1">
    <citation type="journal article" date="2010" name="Nat. Biotechnol.">
        <title>Draft genome sequence of the oilseed species Ricinus communis.</title>
        <authorList>
            <person name="Chan A.P."/>
            <person name="Crabtree J."/>
            <person name="Zhao Q."/>
            <person name="Lorenzi H."/>
            <person name="Orvis J."/>
            <person name="Puiu D."/>
            <person name="Melake-Berhan A."/>
            <person name="Jones K.M."/>
            <person name="Redman J."/>
            <person name="Chen G."/>
            <person name="Cahoon E.B."/>
            <person name="Gedil M."/>
            <person name="Stanke M."/>
            <person name="Haas B.J."/>
            <person name="Wortman J.R."/>
            <person name="Fraser-Liggett C.M."/>
            <person name="Ravel J."/>
            <person name="Rabinowicz P.D."/>
        </authorList>
    </citation>
    <scope>NUCLEOTIDE SEQUENCE [LARGE SCALE GENOMIC DNA]</scope>
    <source>
        <strain evidence="4">cv. Hale</strain>
    </source>
</reference>
<proteinExistence type="predicted"/>